<name>A0A2I2F921_ASPCN</name>
<dbReference type="STRING" id="41067.A0A2I2F921"/>
<dbReference type="GO" id="GO:0051118">
    <property type="term" value="F:glucan endo-1,3-alpha-glucosidase activity"/>
    <property type="evidence" value="ECO:0007669"/>
    <property type="project" value="InterPro"/>
</dbReference>
<evidence type="ECO:0000313" key="3">
    <source>
        <dbReference type="EMBL" id="PLB37134.1"/>
    </source>
</evidence>
<accession>A0A2I2F921</accession>
<dbReference type="GeneID" id="36523737"/>
<reference evidence="3 4" key="1">
    <citation type="submission" date="2017-12" db="EMBL/GenBank/DDBJ databases">
        <authorList>
            <consortium name="DOE Joint Genome Institute"/>
            <person name="Haridas S."/>
            <person name="Kjaerbolling I."/>
            <person name="Vesth T.C."/>
            <person name="Frisvad J.C."/>
            <person name="Nybo J.L."/>
            <person name="Theobald S."/>
            <person name="Kuo A."/>
            <person name="Bowyer P."/>
            <person name="Matsuda Y."/>
            <person name="Mondo S."/>
            <person name="Lyhne E.K."/>
            <person name="Kogle M.E."/>
            <person name="Clum A."/>
            <person name="Lipzen A."/>
            <person name="Salamov A."/>
            <person name="Ngan C.Y."/>
            <person name="Daum C."/>
            <person name="Chiniquy J."/>
            <person name="Barry K."/>
            <person name="LaButti K."/>
            <person name="Simmons B.A."/>
            <person name="Magnuson J.K."/>
            <person name="Mortensen U.H."/>
            <person name="Larsen T.O."/>
            <person name="Grigoriev I.V."/>
            <person name="Baker S.E."/>
            <person name="Andersen M.R."/>
            <person name="Nordberg H.P."/>
            <person name="Cantor M.N."/>
            <person name="Hua S.X."/>
        </authorList>
    </citation>
    <scope>NUCLEOTIDE SEQUENCE [LARGE SCALE GENOMIC DNA]</scope>
    <source>
        <strain evidence="3 4">CBS 102.13</strain>
    </source>
</reference>
<feature type="region of interest" description="Disordered" evidence="1">
    <location>
        <begin position="436"/>
        <end position="461"/>
    </location>
</feature>
<keyword evidence="4" id="KW-1185">Reference proteome</keyword>
<sequence>MYRVLLLVTALLSVCRVQAKGVFAHFMLQNAVNYTKNEWKLDVAAAKAAKIDAFALNTGFHETDNTRLFNDAFAAAQEHDFKMFLSLDYSGDGHWPPDQVVKVLKKYTKHKAYYKHAGDDKPLVSTFEGAQASGDWAQIKSKVDCFFMPDWSSVDPKKTAPKKHVDGLMNWSSWPNGTDSMSTALDKEYMEALGDKPFIMGVSPWFYTNMIRWHKNWVWQGDDLWYTRWQQVLDLKPEYVELISWNDYGESHYIGPIHPGSLDVFQYAQAPFNYAEGMPHDGWRAFLPYLIDQFKRGKRNDDEEADIDAGLVAWYRVNPSSRCEDGRTTGNTRQQDQPTMAPEKVLKDRVFFSALLDAPAEVTVSIGGDDTLLSQWQYKPKKGARQGLYHGSVPMNDRMGDVVITMSRDGEELAQLKGHAISDDCTKNLTNWNPWVGHASAKGSKNSSEKSSSNGESAAGRESMTLTLAGAALAWTAYLMLA</sequence>
<dbReference type="RefSeq" id="XP_024671146.1">
    <property type="nucleotide sequence ID" value="XM_024816577.1"/>
</dbReference>
<gene>
    <name evidence="3" type="ORF">BDW47DRAFT_126593</name>
</gene>
<proteinExistence type="predicted"/>
<feature type="chain" id="PRO_5014119867" description="Glycoside hydrolase" evidence="2">
    <location>
        <begin position="20"/>
        <end position="482"/>
    </location>
</feature>
<evidence type="ECO:0000313" key="4">
    <source>
        <dbReference type="Proteomes" id="UP000234585"/>
    </source>
</evidence>
<keyword evidence="2" id="KW-0732">Signal</keyword>
<evidence type="ECO:0008006" key="5">
    <source>
        <dbReference type="Google" id="ProtNLM"/>
    </source>
</evidence>
<evidence type="ECO:0000256" key="1">
    <source>
        <dbReference type="SAM" id="MobiDB-lite"/>
    </source>
</evidence>
<feature type="compositionally biased region" description="Low complexity" evidence="1">
    <location>
        <begin position="439"/>
        <end position="461"/>
    </location>
</feature>
<dbReference type="InterPro" id="IPR005197">
    <property type="entry name" value="Glyco_hydro_71"/>
</dbReference>
<feature type="signal peptide" evidence="2">
    <location>
        <begin position="1"/>
        <end position="19"/>
    </location>
</feature>
<dbReference type="OrthoDB" id="1046782at2759"/>
<evidence type="ECO:0000256" key="2">
    <source>
        <dbReference type="SAM" id="SignalP"/>
    </source>
</evidence>
<dbReference type="Pfam" id="PF03659">
    <property type="entry name" value="Glyco_hydro_71"/>
    <property type="match status" value="1"/>
</dbReference>
<dbReference type="Proteomes" id="UP000234585">
    <property type="component" value="Unassembled WGS sequence"/>
</dbReference>
<dbReference type="Gene3D" id="3.20.20.80">
    <property type="entry name" value="Glycosidases"/>
    <property type="match status" value="1"/>
</dbReference>
<dbReference type="AlphaFoldDB" id="A0A2I2F921"/>
<dbReference type="CDD" id="cd11577">
    <property type="entry name" value="GH71"/>
    <property type="match status" value="1"/>
</dbReference>
<dbReference type="EMBL" id="KZ559145">
    <property type="protein sequence ID" value="PLB37134.1"/>
    <property type="molecule type" value="Genomic_DNA"/>
</dbReference>
<organism evidence="3 4">
    <name type="scientific">Aspergillus candidus</name>
    <dbReference type="NCBI Taxonomy" id="41067"/>
    <lineage>
        <taxon>Eukaryota</taxon>
        <taxon>Fungi</taxon>
        <taxon>Dikarya</taxon>
        <taxon>Ascomycota</taxon>
        <taxon>Pezizomycotina</taxon>
        <taxon>Eurotiomycetes</taxon>
        <taxon>Eurotiomycetidae</taxon>
        <taxon>Eurotiales</taxon>
        <taxon>Aspergillaceae</taxon>
        <taxon>Aspergillus</taxon>
        <taxon>Aspergillus subgen. Circumdati</taxon>
    </lineage>
</organism>
<protein>
    <recommendedName>
        <fullName evidence="5">Glycoside hydrolase</fullName>
    </recommendedName>
</protein>